<sequence length="79" mass="9197">MVIIYEIAKVSCFFGEKGCYRVWQQAHMLDMTCVYMTSRTFIPWLSSDYMKYIFLKKNKYCLSTGTSGARMPGLGQQEN</sequence>
<dbReference type="AlphaFoldDB" id="A0A0A9G620"/>
<evidence type="ECO:0000313" key="1">
    <source>
        <dbReference type="EMBL" id="JAE17986.1"/>
    </source>
</evidence>
<name>A0A0A9G620_ARUDO</name>
<protein>
    <submittedName>
        <fullName evidence="1">Uncharacterized protein</fullName>
    </submittedName>
</protein>
<proteinExistence type="predicted"/>
<organism evidence="1">
    <name type="scientific">Arundo donax</name>
    <name type="common">Giant reed</name>
    <name type="synonym">Donax arundinaceus</name>
    <dbReference type="NCBI Taxonomy" id="35708"/>
    <lineage>
        <taxon>Eukaryota</taxon>
        <taxon>Viridiplantae</taxon>
        <taxon>Streptophyta</taxon>
        <taxon>Embryophyta</taxon>
        <taxon>Tracheophyta</taxon>
        <taxon>Spermatophyta</taxon>
        <taxon>Magnoliopsida</taxon>
        <taxon>Liliopsida</taxon>
        <taxon>Poales</taxon>
        <taxon>Poaceae</taxon>
        <taxon>PACMAD clade</taxon>
        <taxon>Arundinoideae</taxon>
        <taxon>Arundineae</taxon>
        <taxon>Arundo</taxon>
    </lineage>
</organism>
<reference evidence="1" key="2">
    <citation type="journal article" date="2015" name="Data Brief">
        <title>Shoot transcriptome of the giant reed, Arundo donax.</title>
        <authorList>
            <person name="Barrero R.A."/>
            <person name="Guerrero F.D."/>
            <person name="Moolhuijzen P."/>
            <person name="Goolsby J.A."/>
            <person name="Tidwell J."/>
            <person name="Bellgard S.E."/>
            <person name="Bellgard M.I."/>
        </authorList>
    </citation>
    <scope>NUCLEOTIDE SEQUENCE</scope>
    <source>
        <tissue evidence="1">Shoot tissue taken approximately 20 cm above the soil surface</tissue>
    </source>
</reference>
<dbReference type="EMBL" id="GBRH01179910">
    <property type="protein sequence ID" value="JAE17986.1"/>
    <property type="molecule type" value="Transcribed_RNA"/>
</dbReference>
<accession>A0A0A9G620</accession>
<reference evidence="1" key="1">
    <citation type="submission" date="2014-09" db="EMBL/GenBank/DDBJ databases">
        <authorList>
            <person name="Magalhaes I.L.F."/>
            <person name="Oliveira U."/>
            <person name="Santos F.R."/>
            <person name="Vidigal T.H.D.A."/>
            <person name="Brescovit A.D."/>
            <person name="Santos A.J."/>
        </authorList>
    </citation>
    <scope>NUCLEOTIDE SEQUENCE</scope>
    <source>
        <tissue evidence="1">Shoot tissue taken approximately 20 cm above the soil surface</tissue>
    </source>
</reference>